<evidence type="ECO:0000313" key="2">
    <source>
        <dbReference type="Proteomes" id="UP000186922"/>
    </source>
</evidence>
<accession>A0A1D1V1A6</accession>
<organism evidence="1 2">
    <name type="scientific">Ramazzottius varieornatus</name>
    <name type="common">Water bear</name>
    <name type="synonym">Tardigrade</name>
    <dbReference type="NCBI Taxonomy" id="947166"/>
    <lineage>
        <taxon>Eukaryota</taxon>
        <taxon>Metazoa</taxon>
        <taxon>Ecdysozoa</taxon>
        <taxon>Tardigrada</taxon>
        <taxon>Eutardigrada</taxon>
        <taxon>Parachela</taxon>
        <taxon>Hypsibioidea</taxon>
        <taxon>Ramazzottiidae</taxon>
        <taxon>Ramazzottius</taxon>
    </lineage>
</organism>
<keyword evidence="2" id="KW-1185">Reference proteome</keyword>
<protein>
    <submittedName>
        <fullName evidence="1">Uncharacterized protein</fullName>
    </submittedName>
</protein>
<dbReference type="AlphaFoldDB" id="A0A1D1V1A6"/>
<proteinExistence type="predicted"/>
<evidence type="ECO:0000313" key="1">
    <source>
        <dbReference type="EMBL" id="GAU95531.1"/>
    </source>
</evidence>
<dbReference type="EMBL" id="BDGG01000003">
    <property type="protein sequence ID" value="GAU95531.1"/>
    <property type="molecule type" value="Genomic_DNA"/>
</dbReference>
<reference evidence="1 2" key="1">
    <citation type="journal article" date="2016" name="Nat. Commun.">
        <title>Extremotolerant tardigrade genome and improved radiotolerance of human cultured cells by tardigrade-unique protein.</title>
        <authorList>
            <person name="Hashimoto T."/>
            <person name="Horikawa D.D."/>
            <person name="Saito Y."/>
            <person name="Kuwahara H."/>
            <person name="Kozuka-Hata H."/>
            <person name="Shin-I T."/>
            <person name="Minakuchi Y."/>
            <person name="Ohishi K."/>
            <person name="Motoyama A."/>
            <person name="Aizu T."/>
            <person name="Enomoto A."/>
            <person name="Kondo K."/>
            <person name="Tanaka S."/>
            <person name="Hara Y."/>
            <person name="Koshikawa S."/>
            <person name="Sagara H."/>
            <person name="Miura T."/>
            <person name="Yokobori S."/>
            <person name="Miyagawa K."/>
            <person name="Suzuki Y."/>
            <person name="Kubo T."/>
            <person name="Oyama M."/>
            <person name="Kohara Y."/>
            <person name="Fujiyama A."/>
            <person name="Arakawa K."/>
            <person name="Katayama T."/>
            <person name="Toyoda A."/>
            <person name="Kunieda T."/>
        </authorList>
    </citation>
    <scope>NUCLEOTIDE SEQUENCE [LARGE SCALE GENOMIC DNA]</scope>
    <source>
        <strain evidence="1 2">YOKOZUNA-1</strain>
    </source>
</reference>
<gene>
    <name evidence="1" type="primary">RvY_07132-1</name>
    <name evidence="1" type="synonym">RvY_07132.1</name>
    <name evidence="1" type="ORF">RvY_07132</name>
</gene>
<name>A0A1D1V1A6_RAMVA</name>
<comment type="caution">
    <text evidence="1">The sequence shown here is derived from an EMBL/GenBank/DDBJ whole genome shotgun (WGS) entry which is preliminary data.</text>
</comment>
<dbReference type="Proteomes" id="UP000186922">
    <property type="component" value="Unassembled WGS sequence"/>
</dbReference>
<sequence>MDKQLTEVASAKLADIPAVLLEGISYVSASGWFDNSEYEAPYGGPKDVCDEYKLQVLTDNRQQFIRTVTYADKDVG</sequence>